<dbReference type="EMBL" id="FUXB01000003">
    <property type="protein sequence ID" value="SJZ59059.1"/>
    <property type="molecule type" value="Genomic_DNA"/>
</dbReference>
<dbReference type="Pfam" id="PF04400">
    <property type="entry name" value="NqrM"/>
    <property type="match status" value="1"/>
</dbReference>
<sequence length="71" mass="7872">MMIYLITVGFFLLMIALMSLGVMARRKPIQGSCGGLSSVGVDKECNCKTTCDAHQTTLYQIQEPQEKSKKE</sequence>
<gene>
    <name evidence="1" type="ORF">SAMN02745782_00776</name>
</gene>
<dbReference type="STRING" id="1123491.SAMN02745782_00776"/>
<proteinExistence type="predicted"/>
<dbReference type="PANTHER" id="PTHR40691">
    <property type="entry name" value="(NA+)-NQR MATURATION NQRM"/>
    <property type="match status" value="1"/>
</dbReference>
<reference evidence="2" key="1">
    <citation type="submission" date="2017-02" db="EMBL/GenBank/DDBJ databases">
        <authorList>
            <person name="Varghese N."/>
            <person name="Submissions S."/>
        </authorList>
    </citation>
    <scope>NUCLEOTIDE SEQUENCE [LARGE SCALE GENOMIC DNA]</scope>
    <source>
        <strain evidence="2">DSM 19608</strain>
    </source>
</reference>
<organism evidence="1 2">
    <name type="scientific">Vibrio cincinnatiensis DSM 19608</name>
    <dbReference type="NCBI Taxonomy" id="1123491"/>
    <lineage>
        <taxon>Bacteria</taxon>
        <taxon>Pseudomonadati</taxon>
        <taxon>Pseudomonadota</taxon>
        <taxon>Gammaproteobacteria</taxon>
        <taxon>Vibrionales</taxon>
        <taxon>Vibrionaceae</taxon>
        <taxon>Vibrio</taxon>
    </lineage>
</organism>
<accession>A0A1T4LWD8</accession>
<name>A0A1T4LWD8_VIBCI</name>
<evidence type="ECO:0000313" key="2">
    <source>
        <dbReference type="Proteomes" id="UP000190834"/>
    </source>
</evidence>
<evidence type="ECO:0008006" key="3">
    <source>
        <dbReference type="Google" id="ProtNLM"/>
    </source>
</evidence>
<evidence type="ECO:0000313" key="1">
    <source>
        <dbReference type="EMBL" id="SJZ59059.1"/>
    </source>
</evidence>
<dbReference type="PANTHER" id="PTHR40691:SF3">
    <property type="entry name" value="(NA+)-NQR MATURATION NQRM"/>
    <property type="match status" value="1"/>
</dbReference>
<dbReference type="InterPro" id="IPR007495">
    <property type="entry name" value="NqrM"/>
</dbReference>
<protein>
    <recommendedName>
        <fullName evidence="3">(Na+)-NQR maturation NqrM</fullName>
    </recommendedName>
</protein>
<keyword evidence="2" id="KW-1185">Reference proteome</keyword>
<dbReference type="AlphaFoldDB" id="A0A1T4LWD8"/>
<dbReference type="Proteomes" id="UP000190834">
    <property type="component" value="Unassembled WGS sequence"/>
</dbReference>